<dbReference type="EMBL" id="JAAWVO010027071">
    <property type="protein sequence ID" value="MBN3316113.1"/>
    <property type="molecule type" value="Genomic_DNA"/>
</dbReference>
<comment type="caution">
    <text evidence="2">The sequence shown here is derived from an EMBL/GenBank/DDBJ whole genome shotgun (WGS) entry which is preliminary data.</text>
</comment>
<dbReference type="GO" id="GO:0005856">
    <property type="term" value="C:cytoskeleton"/>
    <property type="evidence" value="ECO:0007669"/>
    <property type="project" value="TreeGrafter"/>
</dbReference>
<feature type="repeat" description="ANK" evidence="1">
    <location>
        <begin position="33"/>
        <end position="65"/>
    </location>
</feature>
<keyword evidence="1" id="KW-0040">ANK repeat</keyword>
<proteinExistence type="predicted"/>
<dbReference type="Proteomes" id="UP000736164">
    <property type="component" value="Unassembled WGS sequence"/>
</dbReference>
<dbReference type="PROSITE" id="PS50088">
    <property type="entry name" value="ANK_REPEAT"/>
    <property type="match status" value="1"/>
</dbReference>
<reference evidence="2" key="1">
    <citation type="journal article" date="2021" name="Cell">
        <title>Tracing the genetic footprints of vertebrate landing in non-teleost ray-finned fishes.</title>
        <authorList>
            <person name="Bi X."/>
            <person name="Wang K."/>
            <person name="Yang L."/>
            <person name="Pan H."/>
            <person name="Jiang H."/>
            <person name="Wei Q."/>
            <person name="Fang M."/>
            <person name="Yu H."/>
            <person name="Zhu C."/>
            <person name="Cai Y."/>
            <person name="He Y."/>
            <person name="Gan X."/>
            <person name="Zeng H."/>
            <person name="Yu D."/>
            <person name="Zhu Y."/>
            <person name="Jiang H."/>
            <person name="Qiu Q."/>
            <person name="Yang H."/>
            <person name="Zhang Y.E."/>
            <person name="Wang W."/>
            <person name="Zhu M."/>
            <person name="He S."/>
            <person name="Zhang G."/>
        </authorList>
    </citation>
    <scope>NUCLEOTIDE SEQUENCE</scope>
    <source>
        <strain evidence="2">Allg_001</strain>
    </source>
</reference>
<dbReference type="AlphaFoldDB" id="A0A8J7TAI2"/>
<dbReference type="InterPro" id="IPR002110">
    <property type="entry name" value="Ankyrin_rpt"/>
</dbReference>
<dbReference type="PANTHER" id="PTHR24168">
    <property type="entry name" value="KN MOTIF AND ANKYRIN REPEAT DOMAIN-CONTAINING"/>
    <property type="match status" value="1"/>
</dbReference>
<evidence type="ECO:0000256" key="1">
    <source>
        <dbReference type="PROSITE-ProRule" id="PRU00023"/>
    </source>
</evidence>
<name>A0A8J7TAI2_ATRSP</name>
<dbReference type="SMART" id="SM00248">
    <property type="entry name" value="ANK"/>
    <property type="match status" value="2"/>
</dbReference>
<dbReference type="InterPro" id="IPR047184">
    <property type="entry name" value="KANK1-4"/>
</dbReference>
<dbReference type="GO" id="GO:0030837">
    <property type="term" value="P:negative regulation of actin filament polymerization"/>
    <property type="evidence" value="ECO:0007669"/>
    <property type="project" value="InterPro"/>
</dbReference>
<dbReference type="Pfam" id="PF12796">
    <property type="entry name" value="Ank_2"/>
    <property type="match status" value="1"/>
</dbReference>
<dbReference type="PANTHER" id="PTHR24168:SF24">
    <property type="entry name" value="KN MOTIF AND ANKYRIN REPEAT DOMAIN-CONTAINING PROTEIN 4"/>
    <property type="match status" value="1"/>
</dbReference>
<keyword evidence="3" id="KW-1185">Reference proteome</keyword>
<gene>
    <name evidence="2" type="primary">Kank2_0</name>
    <name evidence="2" type="ORF">GTO95_0007226</name>
</gene>
<protein>
    <submittedName>
        <fullName evidence="2">KANK2 protein</fullName>
    </submittedName>
</protein>
<evidence type="ECO:0000313" key="3">
    <source>
        <dbReference type="Proteomes" id="UP000736164"/>
    </source>
</evidence>
<dbReference type="GO" id="GO:0005737">
    <property type="term" value="C:cytoplasm"/>
    <property type="evidence" value="ECO:0007669"/>
    <property type="project" value="TreeGrafter"/>
</dbReference>
<dbReference type="Gene3D" id="1.25.40.20">
    <property type="entry name" value="Ankyrin repeat-containing domain"/>
    <property type="match status" value="1"/>
</dbReference>
<feature type="non-terminal residue" evidence="2">
    <location>
        <position position="120"/>
    </location>
</feature>
<dbReference type="SUPFAM" id="SSF48403">
    <property type="entry name" value="Ankyrin repeat"/>
    <property type="match status" value="1"/>
</dbReference>
<organism evidence="2 3">
    <name type="scientific">Atractosteus spatula</name>
    <name type="common">Alligator gar</name>
    <name type="synonym">Lepisosteus spatula</name>
    <dbReference type="NCBI Taxonomy" id="7917"/>
    <lineage>
        <taxon>Eukaryota</taxon>
        <taxon>Metazoa</taxon>
        <taxon>Chordata</taxon>
        <taxon>Craniata</taxon>
        <taxon>Vertebrata</taxon>
        <taxon>Euteleostomi</taxon>
        <taxon>Actinopterygii</taxon>
        <taxon>Neopterygii</taxon>
        <taxon>Holostei</taxon>
        <taxon>Semionotiformes</taxon>
        <taxon>Lepisosteidae</taxon>
        <taxon>Atractosteus</taxon>
    </lineage>
</organism>
<dbReference type="InterPro" id="IPR036770">
    <property type="entry name" value="Ankyrin_rpt-contain_sf"/>
</dbReference>
<accession>A0A8J7TAI2</accession>
<dbReference type="PROSITE" id="PS50297">
    <property type="entry name" value="ANK_REP_REGION"/>
    <property type="match status" value="1"/>
</dbReference>
<feature type="non-terminal residue" evidence="2">
    <location>
        <position position="1"/>
    </location>
</feature>
<sequence length="120" mass="12699">MLVSLTAADCREDMDVALQLLKQGDINTRASQAGQTALMLAVSHGRIDMVRLLLSCDADVNAQDDDGSTALMCACEHGHADIARLLLALPACDASITDNVSLPQKRKVGVLCPVSLSDLH</sequence>
<evidence type="ECO:0000313" key="2">
    <source>
        <dbReference type="EMBL" id="MBN3316113.1"/>
    </source>
</evidence>